<name>A0A8B6GE77_MYTGA</name>
<keyword evidence="2" id="KW-1185">Reference proteome</keyword>
<dbReference type="EMBL" id="UYJE01008289">
    <property type="protein sequence ID" value="VDI62740.1"/>
    <property type="molecule type" value="Genomic_DNA"/>
</dbReference>
<evidence type="ECO:0000313" key="1">
    <source>
        <dbReference type="EMBL" id="VDI62740.1"/>
    </source>
</evidence>
<accession>A0A8B6GE77</accession>
<dbReference type="AlphaFoldDB" id="A0A8B6GE77"/>
<proteinExistence type="predicted"/>
<dbReference type="Proteomes" id="UP000596742">
    <property type="component" value="Unassembled WGS sequence"/>
</dbReference>
<comment type="caution">
    <text evidence="1">The sequence shown here is derived from an EMBL/GenBank/DDBJ whole genome shotgun (WGS) entry which is preliminary data.</text>
</comment>
<reference evidence="1" key="1">
    <citation type="submission" date="2018-11" db="EMBL/GenBank/DDBJ databases">
        <authorList>
            <person name="Alioto T."/>
            <person name="Alioto T."/>
        </authorList>
    </citation>
    <scope>NUCLEOTIDE SEQUENCE</scope>
</reference>
<dbReference type="OrthoDB" id="6207747at2759"/>
<evidence type="ECO:0000313" key="2">
    <source>
        <dbReference type="Proteomes" id="UP000596742"/>
    </source>
</evidence>
<protein>
    <submittedName>
        <fullName evidence="1">Uncharacterized protein</fullName>
    </submittedName>
</protein>
<organism evidence="1 2">
    <name type="scientific">Mytilus galloprovincialis</name>
    <name type="common">Mediterranean mussel</name>
    <dbReference type="NCBI Taxonomy" id="29158"/>
    <lineage>
        <taxon>Eukaryota</taxon>
        <taxon>Metazoa</taxon>
        <taxon>Spiralia</taxon>
        <taxon>Lophotrochozoa</taxon>
        <taxon>Mollusca</taxon>
        <taxon>Bivalvia</taxon>
        <taxon>Autobranchia</taxon>
        <taxon>Pteriomorphia</taxon>
        <taxon>Mytilida</taxon>
        <taxon>Mytiloidea</taxon>
        <taxon>Mytilidae</taxon>
        <taxon>Mytilinae</taxon>
        <taxon>Mytilus</taxon>
    </lineage>
</organism>
<sequence>MQDATRFFIIGKALEGIKRIQGGKRNDIRAPAQILTFCTLECGCKYLTEEKRSKLSGQKLCNRKWGKDVVLENIRASEVSLYRTDGTHL</sequence>
<gene>
    <name evidence="1" type="ORF">MGAL_10B068742</name>
</gene>